<evidence type="ECO:0000313" key="3">
    <source>
        <dbReference type="Proteomes" id="UP000435112"/>
    </source>
</evidence>
<organism evidence="2 3">
    <name type="scientific">Phytophthora rubi</name>
    <dbReference type="NCBI Taxonomy" id="129364"/>
    <lineage>
        <taxon>Eukaryota</taxon>
        <taxon>Sar</taxon>
        <taxon>Stramenopiles</taxon>
        <taxon>Oomycota</taxon>
        <taxon>Peronosporomycetes</taxon>
        <taxon>Peronosporales</taxon>
        <taxon>Peronosporaceae</taxon>
        <taxon>Phytophthora</taxon>
    </lineage>
</organism>
<feature type="domain" description="ZSWIM1/3 RNaseH-like" evidence="1">
    <location>
        <begin position="248"/>
        <end position="375"/>
    </location>
</feature>
<name>A0A6A3KD55_9STRA</name>
<evidence type="ECO:0000259" key="1">
    <source>
        <dbReference type="Pfam" id="PF21056"/>
    </source>
</evidence>
<reference evidence="2 3" key="1">
    <citation type="submission" date="2018-09" db="EMBL/GenBank/DDBJ databases">
        <title>Genomic investigation of the strawberry pathogen Phytophthora fragariae indicates pathogenicity is determined by transcriptional variation in three key races.</title>
        <authorList>
            <person name="Adams T.M."/>
            <person name="Armitage A.D."/>
            <person name="Sobczyk M.K."/>
            <person name="Bates H.J."/>
            <person name="Dunwell J.M."/>
            <person name="Nellist C.F."/>
            <person name="Harrison R.J."/>
        </authorList>
    </citation>
    <scope>NUCLEOTIDE SEQUENCE [LARGE SCALE GENOMIC DNA]</scope>
    <source>
        <strain evidence="2 3">SCRP324</strain>
    </source>
</reference>
<proteinExistence type="predicted"/>
<comment type="caution">
    <text evidence="2">The sequence shown here is derived from an EMBL/GenBank/DDBJ whole genome shotgun (WGS) entry which is preliminary data.</text>
</comment>
<accession>A0A6A3KD55</accession>
<dbReference type="Pfam" id="PF21056">
    <property type="entry name" value="ZSWIM1-3_RNaseH-like"/>
    <property type="match status" value="1"/>
</dbReference>
<dbReference type="EMBL" id="QXFU01001323">
    <property type="protein sequence ID" value="KAE9004969.1"/>
    <property type="molecule type" value="Genomic_DNA"/>
</dbReference>
<dbReference type="OrthoDB" id="144935at2759"/>
<dbReference type="Proteomes" id="UP000435112">
    <property type="component" value="Unassembled WGS sequence"/>
</dbReference>
<evidence type="ECO:0000313" key="2">
    <source>
        <dbReference type="EMBL" id="KAE9004969.1"/>
    </source>
</evidence>
<gene>
    <name evidence="2" type="ORF">PR002_g16904</name>
</gene>
<dbReference type="PANTHER" id="PTHR31569:SF4">
    <property type="entry name" value="SWIM-TYPE DOMAIN-CONTAINING PROTEIN"/>
    <property type="match status" value="1"/>
</dbReference>
<dbReference type="AlphaFoldDB" id="A0A6A3KD55"/>
<dbReference type="InterPro" id="IPR048324">
    <property type="entry name" value="ZSWIM1-3_RNaseH-like"/>
</dbReference>
<protein>
    <recommendedName>
        <fullName evidence="1">ZSWIM1/3 RNaseH-like domain-containing protein</fullName>
    </recommendedName>
</protein>
<sequence length="634" mass="72492">MVPDPVDLDVRVDISGCGDSCDGEDAAVAALEASRGCVVEAEGAFMEGFDRSFDDWNAFFAALTTHSEATFQMMSKRTSYSAVLRNKKLQERGIVETDPRLLPATFPYYSLTMMCTHGIKHPRKGKRKRQRKIIRFLDCEAKVKVLSKRDVKGVWKVYVSWSGSHNHLRSAELYRYYSENRRITDPGVLLVVQKMDKAGSSAKGILQHLHEETGKSMELRDVHNLIASIKRECRGGKTDEERSVELLREFCQTNGNSAVISMNNSSGLVHAVCFQTARQKRLFKAFPEVIMVDTTHGTNKNYYKLFSILVDDVFGKGQYVQHSLVERETKENLSFCLQEFKEANPAWEKLRVIVTDKDFSEKDVLAEAFPNARQLLCQFHVIDYLRKQVGRRCSRGPNDKEEIIGALQLMMKAKSAQAYKMYRQDMLRSLGHNMKGPFYEYFDANWETCKEEWVDYLRDNVPHLNNHTNNRIESGWGKIKQVVDQEDQSDELISTLVMLQEWSEERYMKEFKCLGTRQPPDVADAAAPELVTLAVQLSHHAYRLVRDQYQYACSADAAYEISINGATAMLLTKRGSSDHSVHEVNTKVRMHGLILVFGIVRSVLYEICLSGIIWYEIGGELYEITKLCLCDLYM</sequence>
<dbReference type="PANTHER" id="PTHR31569">
    <property type="entry name" value="SWIM-TYPE DOMAIN-CONTAINING PROTEIN"/>
    <property type="match status" value="1"/>
</dbReference>
<dbReference type="InterPro" id="IPR052579">
    <property type="entry name" value="Zinc_finger_SWIM"/>
</dbReference>